<organism evidence="2 3">
    <name type="scientific">Virgisporangium aliadipatigenens</name>
    <dbReference type="NCBI Taxonomy" id="741659"/>
    <lineage>
        <taxon>Bacteria</taxon>
        <taxon>Bacillati</taxon>
        <taxon>Actinomycetota</taxon>
        <taxon>Actinomycetes</taxon>
        <taxon>Micromonosporales</taxon>
        <taxon>Micromonosporaceae</taxon>
        <taxon>Virgisporangium</taxon>
    </lineage>
</organism>
<sequence length="162" mass="17058">MRHLAHLVEHRADIDSSSATYALQPIDAPRPAAGESTVEVTCATCGRPVELTVLSAAALRRRRARLRAGVVALYLAAALCAIVGVVTFGVIAARDLRSGAAGWTVVGMLFGTIVLGWIAHTYRHEHADEDGLRIAPGSGHSLRPAGDTGYHQYHLDTAGGGE</sequence>
<evidence type="ECO:0000313" key="3">
    <source>
        <dbReference type="Proteomes" id="UP000619260"/>
    </source>
</evidence>
<keyword evidence="3" id="KW-1185">Reference proteome</keyword>
<accession>A0A8J3YRG8</accession>
<gene>
    <name evidence="2" type="ORF">Val02_73800</name>
</gene>
<evidence type="ECO:0000256" key="1">
    <source>
        <dbReference type="SAM" id="Phobius"/>
    </source>
</evidence>
<evidence type="ECO:0000313" key="2">
    <source>
        <dbReference type="EMBL" id="GIJ50494.1"/>
    </source>
</evidence>
<comment type="caution">
    <text evidence="2">The sequence shown here is derived from an EMBL/GenBank/DDBJ whole genome shotgun (WGS) entry which is preliminary data.</text>
</comment>
<keyword evidence="1" id="KW-0472">Membrane</keyword>
<reference evidence="2" key="1">
    <citation type="submission" date="2021-01" db="EMBL/GenBank/DDBJ databases">
        <title>Whole genome shotgun sequence of Virgisporangium aliadipatigenens NBRC 105644.</title>
        <authorList>
            <person name="Komaki H."/>
            <person name="Tamura T."/>
        </authorList>
    </citation>
    <scope>NUCLEOTIDE SEQUENCE</scope>
    <source>
        <strain evidence="2">NBRC 105644</strain>
    </source>
</reference>
<feature type="transmembrane region" description="Helical" evidence="1">
    <location>
        <begin position="70"/>
        <end position="94"/>
    </location>
</feature>
<dbReference type="Proteomes" id="UP000619260">
    <property type="component" value="Unassembled WGS sequence"/>
</dbReference>
<keyword evidence="1" id="KW-0812">Transmembrane</keyword>
<dbReference type="RefSeq" id="WP_203903923.1">
    <property type="nucleotide sequence ID" value="NZ_BOPF01000036.1"/>
</dbReference>
<keyword evidence="1" id="KW-1133">Transmembrane helix</keyword>
<feature type="transmembrane region" description="Helical" evidence="1">
    <location>
        <begin position="100"/>
        <end position="119"/>
    </location>
</feature>
<proteinExistence type="predicted"/>
<protein>
    <submittedName>
        <fullName evidence="2">Uncharacterized protein</fullName>
    </submittedName>
</protein>
<dbReference type="AlphaFoldDB" id="A0A8J3YRG8"/>
<dbReference type="EMBL" id="BOPF01000036">
    <property type="protein sequence ID" value="GIJ50494.1"/>
    <property type="molecule type" value="Genomic_DNA"/>
</dbReference>
<name>A0A8J3YRG8_9ACTN</name>